<keyword evidence="3" id="KW-0560">Oxidoreductase</keyword>
<proteinExistence type="inferred from homology"/>
<evidence type="ECO:0000313" key="5">
    <source>
        <dbReference type="Proteomes" id="UP000034680"/>
    </source>
</evidence>
<dbReference type="OrthoDB" id="542013at2759"/>
<dbReference type="InterPro" id="IPR002347">
    <property type="entry name" value="SDR_fam"/>
</dbReference>
<evidence type="ECO:0000313" key="4">
    <source>
        <dbReference type="EMBL" id="KKY30344.1"/>
    </source>
</evidence>
<dbReference type="PRINTS" id="PR00081">
    <property type="entry name" value="GDHRDH"/>
</dbReference>
<evidence type="ECO:0000256" key="2">
    <source>
        <dbReference type="ARBA" id="ARBA00022857"/>
    </source>
</evidence>
<dbReference type="PANTHER" id="PTHR24320">
    <property type="entry name" value="RETINOL DEHYDROGENASE"/>
    <property type="match status" value="1"/>
</dbReference>
<dbReference type="EMBL" id="LCUC01000495">
    <property type="protein sequence ID" value="KKY30344.1"/>
    <property type="molecule type" value="Genomic_DNA"/>
</dbReference>
<reference evidence="4 5" key="1">
    <citation type="submission" date="2015-05" db="EMBL/GenBank/DDBJ databases">
        <title>Distinctive expansion of gene families associated with plant cell wall degradation and secondary metabolism in the genomes of grapevine trunk pathogens.</title>
        <authorList>
            <person name="Lawrence D.P."/>
            <person name="Travadon R."/>
            <person name="Rolshausen P.E."/>
            <person name="Baumgartner K."/>
        </authorList>
    </citation>
    <scope>NUCLEOTIDE SEQUENCE [LARGE SCALE GENOMIC DNA]</scope>
    <source>
        <strain evidence="4">DA912</strain>
    </source>
</reference>
<keyword evidence="2" id="KW-0521">NADP</keyword>
<dbReference type="STRING" id="1214573.A0A0G2F816"/>
<dbReference type="InterPro" id="IPR036291">
    <property type="entry name" value="NAD(P)-bd_dom_sf"/>
</dbReference>
<sequence length="341" mass="37206">MSAHLEKDARWESSFIGFLYRQFFYRPKPIKADLSGQTAIITGANVGLGLETGRQLLGLGLSRLVLAVRSQAKGDAAAAALRKEHPSAKIEVWLLDMSSYASVHAFVKRCAGDELQRLDMAILNAGVQSPGLIKNEQTGYETTFQVNYLSTALLSILLLPVLWEKRSPGRPGRLSVIGSDTQYWASLDPAGGPILPRLAAPSTFNSMTQYSTSKFLLTGFVAKLAGNVNPDEVIVNTVNPGLTASTDISKDKPPSLPFRIFLQVTGRSLEWGADTYVDGVVVKGKESHGSFVSDWTIKPYPAIYYTSDGVELMNRLWEETMEELNFVGVSSIVSKLAQSRA</sequence>
<gene>
    <name evidence="4" type="ORF">UCDDA912_g09705</name>
</gene>
<name>A0A0G2F816_9PEZI</name>
<accession>A0A0G2F816</accession>
<keyword evidence="5" id="KW-1185">Reference proteome</keyword>
<dbReference type="PANTHER" id="PTHR24320:SF252">
    <property type="entry name" value="DEHYDROGENASE_REDUCTASE FAMILY PROTEIN, PUTATIVE (AFU_ORTHOLOGUE AFUA_3G08550)-RELATED"/>
    <property type="match status" value="1"/>
</dbReference>
<dbReference type="Proteomes" id="UP000034680">
    <property type="component" value="Unassembled WGS sequence"/>
</dbReference>
<comment type="similarity">
    <text evidence="1">Belongs to the short-chain dehydrogenases/reductases (SDR) family.</text>
</comment>
<evidence type="ECO:0000256" key="1">
    <source>
        <dbReference type="ARBA" id="ARBA00006484"/>
    </source>
</evidence>
<dbReference type="AlphaFoldDB" id="A0A0G2F816"/>
<evidence type="ECO:0000256" key="3">
    <source>
        <dbReference type="ARBA" id="ARBA00023002"/>
    </source>
</evidence>
<dbReference type="Pfam" id="PF00106">
    <property type="entry name" value="adh_short"/>
    <property type="match status" value="2"/>
</dbReference>
<comment type="caution">
    <text evidence="4">The sequence shown here is derived from an EMBL/GenBank/DDBJ whole genome shotgun (WGS) entry which is preliminary data.</text>
</comment>
<dbReference type="GO" id="GO:0016491">
    <property type="term" value="F:oxidoreductase activity"/>
    <property type="evidence" value="ECO:0007669"/>
    <property type="project" value="UniProtKB-KW"/>
</dbReference>
<dbReference type="SUPFAM" id="SSF51735">
    <property type="entry name" value="NAD(P)-binding Rossmann-fold domains"/>
    <property type="match status" value="1"/>
</dbReference>
<protein>
    <submittedName>
        <fullName evidence="4">Putative short-chain dehydrogenase reductase family</fullName>
    </submittedName>
</protein>
<reference evidence="4 5" key="2">
    <citation type="submission" date="2015-05" db="EMBL/GenBank/DDBJ databases">
        <authorList>
            <person name="Morales-Cruz A."/>
            <person name="Amrine K.C."/>
            <person name="Cantu D."/>
        </authorList>
    </citation>
    <scope>NUCLEOTIDE SEQUENCE [LARGE SCALE GENOMIC DNA]</scope>
    <source>
        <strain evidence="4">DA912</strain>
    </source>
</reference>
<dbReference type="Gene3D" id="3.40.50.720">
    <property type="entry name" value="NAD(P)-binding Rossmann-like Domain"/>
    <property type="match status" value="1"/>
</dbReference>
<organism evidence="4 5">
    <name type="scientific">Diaporthe ampelina</name>
    <dbReference type="NCBI Taxonomy" id="1214573"/>
    <lineage>
        <taxon>Eukaryota</taxon>
        <taxon>Fungi</taxon>
        <taxon>Dikarya</taxon>
        <taxon>Ascomycota</taxon>
        <taxon>Pezizomycotina</taxon>
        <taxon>Sordariomycetes</taxon>
        <taxon>Sordariomycetidae</taxon>
        <taxon>Diaporthales</taxon>
        <taxon>Diaporthaceae</taxon>
        <taxon>Diaporthe</taxon>
    </lineage>
</organism>